<dbReference type="InterPro" id="IPR042175">
    <property type="entry name" value="Cell/Rod_MreC_2"/>
</dbReference>
<dbReference type="AlphaFoldDB" id="A0A2S7SZW1"/>
<dbReference type="Proteomes" id="UP000239872">
    <property type="component" value="Unassembled WGS sequence"/>
</dbReference>
<feature type="domain" description="Rod shape-determining protein MreC beta-barrel core" evidence="6">
    <location>
        <begin position="121"/>
        <end position="268"/>
    </location>
</feature>
<name>A0A2S7SZW1_9BACT</name>
<comment type="caution">
    <text evidence="7">The sequence shown here is derived from an EMBL/GenBank/DDBJ whole genome shotgun (WGS) entry which is preliminary data.</text>
</comment>
<evidence type="ECO:0000256" key="5">
    <source>
        <dbReference type="PIRNR" id="PIRNR038471"/>
    </source>
</evidence>
<dbReference type="Gene3D" id="2.40.10.340">
    <property type="entry name" value="Rod shape-determining protein MreC, domain 1"/>
    <property type="match status" value="1"/>
</dbReference>
<dbReference type="PANTHER" id="PTHR34138:SF1">
    <property type="entry name" value="CELL SHAPE-DETERMINING PROTEIN MREC"/>
    <property type="match status" value="1"/>
</dbReference>
<dbReference type="RefSeq" id="WP_105038994.1">
    <property type="nucleotide sequence ID" value="NZ_PPSL01000002.1"/>
</dbReference>
<dbReference type="InterPro" id="IPR007221">
    <property type="entry name" value="MreC"/>
</dbReference>
<sequence>MRNFILIIRRFFNLILFAGLEILCLVLISHAHNLQGDEIVSSANTAVGILYEKKSDMDKYFGLGRMNDSLLNENMRLRKIVDQYRTVDTLKDMPVRRELATSDTTTHVVKYADYVYRTARVINNSVDGVNNYITINRGTKDGIVKGMSVISGTGLVGRVEYVTAHFASILSILSNKQQVSAKLKDGTFKSTVWDNERPEVFLMKDMPPEAKIKKGDSVFTTSFGNTFPPDVLIGTVNVIEINKKNGKQQLYLKPATNFRSLQYVYVLENLMDAERKQLEEVPVKK</sequence>
<accession>A0A2S7SZW1</accession>
<comment type="function">
    <text evidence="5">Involved in formation and maintenance of cell shape.</text>
</comment>
<dbReference type="OrthoDB" id="9811827at2"/>
<dbReference type="EMBL" id="PPSL01000002">
    <property type="protein sequence ID" value="PQJ12115.1"/>
    <property type="molecule type" value="Genomic_DNA"/>
</dbReference>
<dbReference type="PIRSF" id="PIRSF038471">
    <property type="entry name" value="MreC"/>
    <property type="match status" value="1"/>
</dbReference>
<organism evidence="7 8">
    <name type="scientific">Flavipsychrobacter stenotrophus</name>
    <dbReference type="NCBI Taxonomy" id="2077091"/>
    <lineage>
        <taxon>Bacteria</taxon>
        <taxon>Pseudomonadati</taxon>
        <taxon>Bacteroidota</taxon>
        <taxon>Chitinophagia</taxon>
        <taxon>Chitinophagales</taxon>
        <taxon>Chitinophagaceae</taxon>
        <taxon>Flavipsychrobacter</taxon>
    </lineage>
</organism>
<evidence type="ECO:0000313" key="7">
    <source>
        <dbReference type="EMBL" id="PQJ12115.1"/>
    </source>
</evidence>
<evidence type="ECO:0000313" key="8">
    <source>
        <dbReference type="Proteomes" id="UP000239872"/>
    </source>
</evidence>
<gene>
    <name evidence="7" type="ORF">CJD36_010035</name>
</gene>
<dbReference type="GO" id="GO:0008360">
    <property type="term" value="P:regulation of cell shape"/>
    <property type="evidence" value="ECO:0007669"/>
    <property type="project" value="UniProtKB-KW"/>
</dbReference>
<dbReference type="GO" id="GO:0005886">
    <property type="term" value="C:plasma membrane"/>
    <property type="evidence" value="ECO:0007669"/>
    <property type="project" value="TreeGrafter"/>
</dbReference>
<dbReference type="InterPro" id="IPR055342">
    <property type="entry name" value="MreC_beta-barrel_core"/>
</dbReference>
<reference evidence="7 8" key="1">
    <citation type="submission" date="2018-01" db="EMBL/GenBank/DDBJ databases">
        <title>A novel member of the phylum Bacteroidetes isolated from glacier ice.</title>
        <authorList>
            <person name="Liu Q."/>
            <person name="Xin Y.-H."/>
        </authorList>
    </citation>
    <scope>NUCLEOTIDE SEQUENCE [LARGE SCALE GENOMIC DNA]</scope>
    <source>
        <strain evidence="7 8">RB1R16</strain>
    </source>
</reference>
<evidence type="ECO:0000256" key="3">
    <source>
        <dbReference type="ARBA" id="ARBA00022960"/>
    </source>
</evidence>
<keyword evidence="8" id="KW-1185">Reference proteome</keyword>
<evidence type="ECO:0000256" key="1">
    <source>
        <dbReference type="ARBA" id="ARBA00009369"/>
    </source>
</evidence>
<dbReference type="Gene3D" id="2.40.10.350">
    <property type="entry name" value="Rod shape-determining protein MreC, domain 2"/>
    <property type="match status" value="1"/>
</dbReference>
<proteinExistence type="inferred from homology"/>
<keyword evidence="3 5" id="KW-0133">Cell shape</keyword>
<evidence type="ECO:0000256" key="4">
    <source>
        <dbReference type="ARBA" id="ARBA00032089"/>
    </source>
</evidence>
<evidence type="ECO:0000259" key="6">
    <source>
        <dbReference type="Pfam" id="PF04085"/>
    </source>
</evidence>
<protein>
    <recommendedName>
        <fullName evidence="2 5">Cell shape-determining protein MreC</fullName>
    </recommendedName>
    <alternativeName>
        <fullName evidence="4 5">Cell shape protein MreC</fullName>
    </alternativeName>
</protein>
<dbReference type="PANTHER" id="PTHR34138">
    <property type="entry name" value="CELL SHAPE-DETERMINING PROTEIN MREC"/>
    <property type="match status" value="1"/>
</dbReference>
<comment type="similarity">
    <text evidence="1 5">Belongs to the MreC family.</text>
</comment>
<dbReference type="Pfam" id="PF04085">
    <property type="entry name" value="MreC"/>
    <property type="match status" value="1"/>
</dbReference>
<dbReference type="InterPro" id="IPR042177">
    <property type="entry name" value="Cell/Rod_1"/>
</dbReference>
<evidence type="ECO:0000256" key="2">
    <source>
        <dbReference type="ARBA" id="ARBA00013855"/>
    </source>
</evidence>